<dbReference type="InterPro" id="IPR002900">
    <property type="entry name" value="DUF38/FTH_CAE_spp"/>
</dbReference>
<reference evidence="2" key="1">
    <citation type="submission" date="2007-07" db="EMBL/GenBank/DDBJ databases">
        <title>PCAP assembly of the Caenorhabditis remanei genome.</title>
        <authorList>
            <consortium name="The Caenorhabditis remanei Sequencing Consortium"/>
            <person name="Wilson R.K."/>
        </authorList>
    </citation>
    <scope>NUCLEOTIDE SEQUENCE [LARGE SCALE GENOMIC DNA]</scope>
    <source>
        <strain evidence="2">PB4641</strain>
    </source>
</reference>
<dbReference type="PANTHER" id="PTHR31006">
    <property type="entry name" value="F-BOX DOMAIN-CONTAINING PROTEIN-RELATED-RELATED"/>
    <property type="match status" value="1"/>
</dbReference>
<dbReference type="OMA" id="FNECENP"/>
<protein>
    <recommendedName>
        <fullName evidence="1">F-box domain-containing protein</fullName>
    </recommendedName>
</protein>
<dbReference type="SMART" id="SM00256">
    <property type="entry name" value="FBOX"/>
    <property type="match status" value="1"/>
</dbReference>
<feature type="domain" description="F-box" evidence="1">
    <location>
        <begin position="7"/>
        <end position="47"/>
    </location>
</feature>
<dbReference type="eggNOG" id="ENOG502TH2U">
    <property type="taxonomic scope" value="Eukaryota"/>
</dbReference>
<dbReference type="InParanoid" id="E3LHB1"/>
<dbReference type="InterPro" id="IPR001810">
    <property type="entry name" value="F-box_dom"/>
</dbReference>
<dbReference type="KEGG" id="crq:GCK72_019982"/>
<organism evidence="3">
    <name type="scientific">Caenorhabditis remanei</name>
    <name type="common">Caenorhabditis vulgaris</name>
    <dbReference type="NCBI Taxonomy" id="31234"/>
    <lineage>
        <taxon>Eukaryota</taxon>
        <taxon>Metazoa</taxon>
        <taxon>Ecdysozoa</taxon>
        <taxon>Nematoda</taxon>
        <taxon>Chromadorea</taxon>
        <taxon>Rhabditida</taxon>
        <taxon>Rhabditina</taxon>
        <taxon>Rhabditomorpha</taxon>
        <taxon>Rhabditoidea</taxon>
        <taxon>Rhabditidae</taxon>
        <taxon>Peloderinae</taxon>
        <taxon>Caenorhabditis</taxon>
    </lineage>
</organism>
<dbReference type="EMBL" id="DS268409">
    <property type="protein sequence ID" value="EFO95108.1"/>
    <property type="molecule type" value="Genomic_DNA"/>
</dbReference>
<evidence type="ECO:0000313" key="3">
    <source>
        <dbReference type="Proteomes" id="UP000008281"/>
    </source>
</evidence>
<gene>
    <name evidence="2" type="ORF">CRE_09176</name>
</gene>
<dbReference type="HOGENOM" id="CLU_055882_0_0_1"/>
<dbReference type="Pfam" id="PF01827">
    <property type="entry name" value="FTH"/>
    <property type="match status" value="1"/>
</dbReference>
<dbReference type="GeneID" id="9818038"/>
<name>E3LHB1_CAERE</name>
<evidence type="ECO:0000259" key="1">
    <source>
        <dbReference type="SMART" id="SM00256"/>
    </source>
</evidence>
<sequence length="325" mass="38377">MELWPILPDTFKTSVVKKLDYKSRCRLRKCSKTERSLVDSCPVFIKHVNFEPRVGNVIYFSIEELGVPCEILHDKACNTQEVLQDFLLLFKNAKSKVIQLSIAHYNFQRQPDAVNDFIASLLNEIGSQYPKSFKLKIQKLEFHWGEMKDTSLLSLLKIFDPKVFNALHLRNFPIRTLVLIEELLETEQWKNLKDIQIQEKLALPLDIFHPKDILSVTFHSLRADDAWKCIQNFQFKPRPFQSFFRIFTTTDLSLTEIFSHFNVPAKNEPIEKSYYLNDYFKHTQRFQLTWTQECILVVKIAKRQIKGTICRKTFLVDDFDEMDDL</sequence>
<dbReference type="AlphaFoldDB" id="E3LHB1"/>
<dbReference type="PANTHER" id="PTHR31006:SF8">
    <property type="entry name" value="F-BOX DOMAIN-CONTAINING PROTEIN-RELATED"/>
    <property type="match status" value="1"/>
</dbReference>
<dbReference type="RefSeq" id="XP_003116212.2">
    <property type="nucleotide sequence ID" value="XM_003116164.2"/>
</dbReference>
<dbReference type="Proteomes" id="UP000008281">
    <property type="component" value="Unassembled WGS sequence"/>
</dbReference>
<accession>E3LHB1</accession>
<evidence type="ECO:0000313" key="2">
    <source>
        <dbReference type="EMBL" id="EFO95108.1"/>
    </source>
</evidence>
<keyword evidence="3" id="KW-1185">Reference proteome</keyword>
<dbReference type="InterPro" id="IPR042317">
    <property type="entry name" value="She-1-like"/>
</dbReference>
<dbReference type="CTD" id="9818038"/>
<proteinExistence type="predicted"/>
<dbReference type="Pfam" id="PF00646">
    <property type="entry name" value="F-box"/>
    <property type="match status" value="1"/>
</dbReference>
<dbReference type="OrthoDB" id="5808208at2759"/>